<evidence type="ECO:0000256" key="2">
    <source>
        <dbReference type="SAM" id="MobiDB-lite"/>
    </source>
</evidence>
<accession>A0A8H4VLH7</accession>
<dbReference type="InterPro" id="IPR036390">
    <property type="entry name" value="WH_DNA-bd_sf"/>
</dbReference>
<dbReference type="InterPro" id="IPR047113">
    <property type="entry name" value="PA2G4/ARX1"/>
</dbReference>
<dbReference type="InterPro" id="IPR036005">
    <property type="entry name" value="Creatinase/aminopeptidase-like"/>
</dbReference>
<dbReference type="PANTHER" id="PTHR10804">
    <property type="entry name" value="PROTEASE FAMILY M24 METHIONYL AMINOPEPTIDASE, AMINOPEPTIDASE P"/>
    <property type="match status" value="1"/>
</dbReference>
<organism evidence="4 5">
    <name type="scientific">Agrocybe pediades</name>
    <dbReference type="NCBI Taxonomy" id="84607"/>
    <lineage>
        <taxon>Eukaryota</taxon>
        <taxon>Fungi</taxon>
        <taxon>Dikarya</taxon>
        <taxon>Basidiomycota</taxon>
        <taxon>Agaricomycotina</taxon>
        <taxon>Agaricomycetes</taxon>
        <taxon>Agaricomycetidae</taxon>
        <taxon>Agaricales</taxon>
        <taxon>Agaricineae</taxon>
        <taxon>Strophariaceae</taxon>
        <taxon>Agrocybe</taxon>
    </lineage>
</organism>
<proteinExistence type="inferred from homology"/>
<dbReference type="Gene3D" id="1.10.10.10">
    <property type="entry name" value="Winged helix-like DNA-binding domain superfamily/Winged helix DNA-binding domain"/>
    <property type="match status" value="1"/>
</dbReference>
<comment type="similarity">
    <text evidence="1">Belongs to the peptidase M24 family.</text>
</comment>
<sequence length="399" mass="43261">MSDTEKPTTPEAAAKPATGFADVDLTKYKTAADIAHQVTKKLIELCVEGAKVLDLCLEGDKLIEQGTGAVYNKNVKGVKVPKGIAFPTSISVNNTVAHFSPLASDPAADQVLAKDDVVKIQLGAHIDGFAAISAETIVVGASVDSPVTGRRAEVLKAAYVAAEAAMRTVKVGNKNWAVTEVVTRAAAQFDCKPVEGMLSCQQSQNVIDGKKRIILNPSEGQKRDFETATFAENEVYGIDILISSGEDGKARLEESRTTIFQRDPVVTYQLKAKNSRAVFSEVQKKAGSFPFNIRTLEDEKRARMGLQEAVQHSLVKPYEVIFTPANTFVAAFHFTIALLPGGPTLITHPPIWYKPEIVKTEKDVQDEELKALLARNLRENRKSKKKAAKAAGGEEAKEE</sequence>
<feature type="region of interest" description="Disordered" evidence="2">
    <location>
        <begin position="380"/>
        <end position="399"/>
    </location>
</feature>
<evidence type="ECO:0000256" key="1">
    <source>
        <dbReference type="ARBA" id="ARBA00007319"/>
    </source>
</evidence>
<gene>
    <name evidence="4" type="ORF">D9613_007903</name>
</gene>
<dbReference type="Proteomes" id="UP000521872">
    <property type="component" value="Unassembled WGS sequence"/>
</dbReference>
<name>A0A8H4VLH7_9AGAR</name>
<dbReference type="SUPFAM" id="SSF55920">
    <property type="entry name" value="Creatinase/aminopeptidase"/>
    <property type="match status" value="1"/>
</dbReference>
<evidence type="ECO:0000313" key="5">
    <source>
        <dbReference type="Proteomes" id="UP000521872"/>
    </source>
</evidence>
<dbReference type="Gene3D" id="3.90.230.10">
    <property type="entry name" value="Creatinase/methionine aminopeptidase superfamily"/>
    <property type="match status" value="1"/>
</dbReference>
<keyword evidence="5" id="KW-1185">Reference proteome</keyword>
<dbReference type="CDD" id="cd01089">
    <property type="entry name" value="PA2G4-like"/>
    <property type="match status" value="1"/>
</dbReference>
<dbReference type="InterPro" id="IPR036388">
    <property type="entry name" value="WH-like_DNA-bd_sf"/>
</dbReference>
<evidence type="ECO:0000313" key="4">
    <source>
        <dbReference type="EMBL" id="KAF4613977.1"/>
    </source>
</evidence>
<dbReference type="InterPro" id="IPR000994">
    <property type="entry name" value="Pept_M24"/>
</dbReference>
<dbReference type="FunFam" id="1.10.10.10:FF:000029">
    <property type="entry name" value="Proliferation-associated 2G4, a"/>
    <property type="match status" value="1"/>
</dbReference>
<dbReference type="Pfam" id="PF00557">
    <property type="entry name" value="Peptidase_M24"/>
    <property type="match status" value="1"/>
</dbReference>
<dbReference type="PANTHER" id="PTHR10804:SF11">
    <property type="entry name" value="PROLIFERATION-ASSOCIATED PROTEIN 2G4"/>
    <property type="match status" value="1"/>
</dbReference>
<dbReference type="SUPFAM" id="SSF46785">
    <property type="entry name" value="Winged helix' DNA-binding domain"/>
    <property type="match status" value="1"/>
</dbReference>
<feature type="domain" description="Peptidase M24" evidence="3">
    <location>
        <begin position="27"/>
        <end position="188"/>
    </location>
</feature>
<dbReference type="NCBIfam" id="TIGR00495">
    <property type="entry name" value="crvDNA_42K"/>
    <property type="match status" value="1"/>
</dbReference>
<evidence type="ECO:0000259" key="3">
    <source>
        <dbReference type="Pfam" id="PF00557"/>
    </source>
</evidence>
<dbReference type="EMBL" id="JAACJL010000045">
    <property type="protein sequence ID" value="KAF4613977.1"/>
    <property type="molecule type" value="Genomic_DNA"/>
</dbReference>
<dbReference type="InterPro" id="IPR004545">
    <property type="entry name" value="PA2G4"/>
</dbReference>
<comment type="caution">
    <text evidence="4">The sequence shown here is derived from an EMBL/GenBank/DDBJ whole genome shotgun (WGS) entry which is preliminary data.</text>
</comment>
<dbReference type="AlphaFoldDB" id="A0A8H4VLH7"/>
<reference evidence="4 5" key="1">
    <citation type="submission" date="2019-12" db="EMBL/GenBank/DDBJ databases">
        <authorList>
            <person name="Floudas D."/>
            <person name="Bentzer J."/>
            <person name="Ahren D."/>
            <person name="Johansson T."/>
            <person name="Persson P."/>
            <person name="Tunlid A."/>
        </authorList>
    </citation>
    <scope>NUCLEOTIDE SEQUENCE [LARGE SCALE GENOMIC DNA]</scope>
    <source>
        <strain evidence="4 5">CBS 102.39</strain>
    </source>
</reference>
<protein>
    <recommendedName>
        <fullName evidence="3">Peptidase M24 domain-containing protein</fullName>
    </recommendedName>
</protein>